<evidence type="ECO:0000313" key="9">
    <source>
        <dbReference type="Proteomes" id="UP000247540"/>
    </source>
</evidence>
<feature type="chain" id="PRO_5016471845" description="Outer membrane protein assembly factor BamE" evidence="6">
    <location>
        <begin position="26"/>
        <end position="185"/>
    </location>
</feature>
<dbReference type="Pfam" id="PF04355">
    <property type="entry name" value="BamE"/>
    <property type="match status" value="1"/>
</dbReference>
<evidence type="ECO:0000256" key="5">
    <source>
        <dbReference type="SAM" id="MobiDB-lite"/>
    </source>
</evidence>
<dbReference type="GO" id="GO:0051205">
    <property type="term" value="P:protein insertion into membrane"/>
    <property type="evidence" value="ECO:0007669"/>
    <property type="project" value="UniProtKB-UniRule"/>
</dbReference>
<dbReference type="OrthoDB" id="9808250at2"/>
<keyword evidence="4" id="KW-0564">Palmitate</keyword>
<dbReference type="Proteomes" id="UP000247540">
    <property type="component" value="Unassembled WGS sequence"/>
</dbReference>
<dbReference type="InterPro" id="IPR026592">
    <property type="entry name" value="BamE"/>
</dbReference>
<feature type="domain" description="Outer membrane protein assembly factor BamE" evidence="7">
    <location>
        <begin position="48"/>
        <end position="117"/>
    </location>
</feature>
<comment type="similarity">
    <text evidence="4">Belongs to the BamE family.</text>
</comment>
<organism evidence="8 9">
    <name type="scientific">Xylophilus ampelinus</name>
    <dbReference type="NCBI Taxonomy" id="54067"/>
    <lineage>
        <taxon>Bacteria</taxon>
        <taxon>Pseudomonadati</taxon>
        <taxon>Pseudomonadota</taxon>
        <taxon>Betaproteobacteria</taxon>
        <taxon>Burkholderiales</taxon>
        <taxon>Xylophilus</taxon>
    </lineage>
</organism>
<comment type="subunit">
    <text evidence="4">Part of the Bam complex.</text>
</comment>
<feature type="signal peptide" evidence="6">
    <location>
        <begin position="1"/>
        <end position="25"/>
    </location>
</feature>
<dbReference type="EMBL" id="QJTC01000022">
    <property type="protein sequence ID" value="PYE74931.1"/>
    <property type="molecule type" value="Genomic_DNA"/>
</dbReference>
<dbReference type="GO" id="GO:0030674">
    <property type="term" value="F:protein-macromolecule adaptor activity"/>
    <property type="evidence" value="ECO:0007669"/>
    <property type="project" value="TreeGrafter"/>
</dbReference>
<dbReference type="HAMAP" id="MF_00925">
    <property type="entry name" value="OM_assembly_BamE"/>
    <property type="match status" value="1"/>
</dbReference>
<keyword evidence="1 4" id="KW-0732">Signal</keyword>
<accession>A0A318SF94</accession>
<dbReference type="GO" id="GO:0043165">
    <property type="term" value="P:Gram-negative-bacterium-type cell outer membrane assembly"/>
    <property type="evidence" value="ECO:0007669"/>
    <property type="project" value="UniProtKB-UniRule"/>
</dbReference>
<dbReference type="AlphaFoldDB" id="A0A318SF94"/>
<comment type="subcellular location">
    <subcellularLocation>
        <location evidence="4">Cell outer membrane</location>
        <topology evidence="4">Lipid-anchor</topology>
    </subcellularLocation>
</comment>
<dbReference type="PANTHER" id="PTHR37482">
    <property type="entry name" value="OUTER MEMBRANE PROTEIN ASSEMBLY FACTOR BAME"/>
    <property type="match status" value="1"/>
</dbReference>
<comment type="function">
    <text evidence="4">Part of the outer membrane protein assembly complex, which is involved in assembly and insertion of beta-barrel proteins into the outer membrane.</text>
</comment>
<dbReference type="RefSeq" id="WP_110466462.1">
    <property type="nucleotide sequence ID" value="NZ_JAMOFZ010000021.1"/>
</dbReference>
<evidence type="ECO:0000256" key="1">
    <source>
        <dbReference type="ARBA" id="ARBA00022729"/>
    </source>
</evidence>
<reference evidence="8 9" key="1">
    <citation type="submission" date="2018-06" db="EMBL/GenBank/DDBJ databases">
        <title>Genomic Encyclopedia of Type Strains, Phase III (KMG-III): the genomes of soil and plant-associated and newly described type strains.</title>
        <authorList>
            <person name="Whitman W."/>
        </authorList>
    </citation>
    <scope>NUCLEOTIDE SEQUENCE [LARGE SCALE GENOMIC DNA]</scope>
    <source>
        <strain evidence="8 9">CECT 7646</strain>
    </source>
</reference>
<name>A0A318SF94_9BURK</name>
<keyword evidence="9" id="KW-1185">Reference proteome</keyword>
<evidence type="ECO:0000256" key="6">
    <source>
        <dbReference type="SAM" id="SignalP"/>
    </source>
</evidence>
<proteinExistence type="inferred from homology"/>
<keyword evidence="3 4" id="KW-0998">Cell outer membrane</keyword>
<sequence>MPDLFRRVALAGAAAAACVVLPACGSFDNASNRVASMVTPYKIEVVQGNFVSKEQVAALQNGMSRLQVREVLGTPLMTSVFHADRWDYVFTIKRPGVEAQPRRLSLFFKNDLLERFEGDEMPSEADFVASLDTRNRASGKVPVLQATEDQLKKFPGPKVPPPESATSDAAEPPLPTRYPSLDARP</sequence>
<dbReference type="InterPro" id="IPR037873">
    <property type="entry name" value="BamE-like"/>
</dbReference>
<protein>
    <recommendedName>
        <fullName evidence="4">Outer membrane protein assembly factor BamE</fullName>
    </recommendedName>
</protein>
<evidence type="ECO:0000256" key="4">
    <source>
        <dbReference type="HAMAP-Rule" id="MF_00925"/>
    </source>
</evidence>
<keyword evidence="2 4" id="KW-0472">Membrane</keyword>
<keyword evidence="4" id="KW-0449">Lipoprotein</keyword>
<evidence type="ECO:0000259" key="7">
    <source>
        <dbReference type="Pfam" id="PF04355"/>
    </source>
</evidence>
<dbReference type="PANTHER" id="PTHR37482:SF1">
    <property type="entry name" value="OUTER MEMBRANE PROTEIN ASSEMBLY FACTOR BAME"/>
    <property type="match status" value="1"/>
</dbReference>
<evidence type="ECO:0000313" key="8">
    <source>
        <dbReference type="EMBL" id="PYE74931.1"/>
    </source>
</evidence>
<dbReference type="GO" id="GO:1990063">
    <property type="term" value="C:Bam protein complex"/>
    <property type="evidence" value="ECO:0007669"/>
    <property type="project" value="TreeGrafter"/>
</dbReference>
<evidence type="ECO:0000256" key="2">
    <source>
        <dbReference type="ARBA" id="ARBA00023136"/>
    </source>
</evidence>
<dbReference type="Gene3D" id="3.30.1450.10">
    <property type="match status" value="1"/>
</dbReference>
<feature type="region of interest" description="Disordered" evidence="5">
    <location>
        <begin position="138"/>
        <end position="185"/>
    </location>
</feature>
<evidence type="ECO:0000256" key="3">
    <source>
        <dbReference type="ARBA" id="ARBA00023237"/>
    </source>
</evidence>
<dbReference type="PROSITE" id="PS51257">
    <property type="entry name" value="PROKAR_LIPOPROTEIN"/>
    <property type="match status" value="1"/>
</dbReference>
<gene>
    <name evidence="4" type="primary">bamE</name>
    <name evidence="8" type="ORF">DFQ15_12213</name>
</gene>
<dbReference type="InterPro" id="IPR007450">
    <property type="entry name" value="BamE_dom"/>
</dbReference>
<comment type="caution">
    <text evidence="8">The sequence shown here is derived from an EMBL/GenBank/DDBJ whole genome shotgun (WGS) entry which is preliminary data.</text>
</comment>